<dbReference type="PANTHER" id="PTHR48041">
    <property type="entry name" value="ABC TRANSPORTER G FAMILY MEMBER 28"/>
    <property type="match status" value="1"/>
</dbReference>
<keyword evidence="3 8" id="KW-0812">Transmembrane</keyword>
<feature type="transmembrane region" description="Helical" evidence="8">
    <location>
        <begin position="275"/>
        <end position="295"/>
    </location>
</feature>
<evidence type="ECO:0000256" key="1">
    <source>
        <dbReference type="ARBA" id="ARBA00004141"/>
    </source>
</evidence>
<evidence type="ECO:0000256" key="3">
    <source>
        <dbReference type="ARBA" id="ARBA00022692"/>
    </source>
</evidence>
<dbReference type="InterPro" id="IPR027417">
    <property type="entry name" value="P-loop_NTPase"/>
</dbReference>
<dbReference type="PROSITE" id="PS50893">
    <property type="entry name" value="ABC_TRANSPORTER_2"/>
    <property type="match status" value="1"/>
</dbReference>
<sequence length="408" mass="45365">MTGILGPTGCGKTSLLDILAGRKTTGKIRGTVLYAGAQPTQTFLRRQTGYVEQNNALLDNLTVHEMLMYTVELKSSWSTSMQAKRSSVERIMDGLKLQSCRDVKIGSVMHKGISGGQAKRVSIGIGLILQPKVLFMDEPTSGLDSYTARQVMDLVHGITTGSIAVCCTIHQPTAGTSDFRSPYFLISRTFDKIVFTLFLSTLYWGQGNHVTAASSSNIAGIIFMATVMLTSSALCYLPSMMLERPVFIREVNDGLYRPLAYLCTKLIQLSGSFGFYWLVLMCTSFVGTNIGYLVAAACPNFHIANAILPGVILSLLFFVGYLIKWDDIPSWWAWYGHINPMRYAFAALMRNEFDDQPNTQEFTSQAVLQYYSLTGTSKLGFVGYESLFIIVFFCLTWLSLTFLRHHSR</sequence>
<dbReference type="Proteomes" id="UP001489004">
    <property type="component" value="Unassembled WGS sequence"/>
</dbReference>
<dbReference type="InterPro" id="IPR013525">
    <property type="entry name" value="ABC2_TM"/>
</dbReference>
<feature type="domain" description="ABC transporter" evidence="9">
    <location>
        <begin position="1"/>
        <end position="223"/>
    </location>
</feature>
<comment type="subcellular location">
    <subcellularLocation>
        <location evidence="1">Membrane</location>
        <topology evidence="1">Multi-pass membrane protein</topology>
    </subcellularLocation>
</comment>
<keyword evidence="6 8" id="KW-1133">Transmembrane helix</keyword>
<evidence type="ECO:0000256" key="6">
    <source>
        <dbReference type="ARBA" id="ARBA00022989"/>
    </source>
</evidence>
<dbReference type="Gene3D" id="3.40.50.300">
    <property type="entry name" value="P-loop containing nucleotide triphosphate hydrolases"/>
    <property type="match status" value="1"/>
</dbReference>
<feature type="transmembrane region" description="Helical" evidence="8">
    <location>
        <begin position="301"/>
        <end position="323"/>
    </location>
</feature>
<proteinExistence type="predicted"/>
<name>A0AAW1Q585_9CHLO</name>
<dbReference type="GO" id="GO:0016020">
    <property type="term" value="C:membrane"/>
    <property type="evidence" value="ECO:0007669"/>
    <property type="project" value="UniProtKB-SubCell"/>
</dbReference>
<reference evidence="10 11" key="1">
    <citation type="journal article" date="2024" name="Nat. Commun.">
        <title>Phylogenomics reveals the evolutionary origins of lichenization in chlorophyte algae.</title>
        <authorList>
            <person name="Puginier C."/>
            <person name="Libourel C."/>
            <person name="Otte J."/>
            <person name="Skaloud P."/>
            <person name="Haon M."/>
            <person name="Grisel S."/>
            <person name="Petersen M."/>
            <person name="Berrin J.G."/>
            <person name="Delaux P.M."/>
            <person name="Dal Grande F."/>
            <person name="Keller J."/>
        </authorList>
    </citation>
    <scope>NUCLEOTIDE SEQUENCE [LARGE SCALE GENOMIC DNA]</scope>
    <source>
        <strain evidence="10 11">SAG 2043</strain>
    </source>
</reference>
<dbReference type="InterPro" id="IPR003593">
    <property type="entry name" value="AAA+_ATPase"/>
</dbReference>
<evidence type="ECO:0000256" key="4">
    <source>
        <dbReference type="ARBA" id="ARBA00022741"/>
    </source>
</evidence>
<dbReference type="PROSITE" id="PS00211">
    <property type="entry name" value="ABC_TRANSPORTER_1"/>
    <property type="match status" value="1"/>
</dbReference>
<feature type="transmembrane region" description="Helical" evidence="8">
    <location>
        <begin position="381"/>
        <end position="403"/>
    </location>
</feature>
<keyword evidence="11" id="KW-1185">Reference proteome</keyword>
<feature type="transmembrane region" description="Helical" evidence="8">
    <location>
        <begin position="218"/>
        <end position="237"/>
    </location>
</feature>
<dbReference type="InterPro" id="IPR050352">
    <property type="entry name" value="ABCG_transporters"/>
</dbReference>
<protein>
    <recommendedName>
        <fullName evidence="9">ABC transporter domain-containing protein</fullName>
    </recommendedName>
</protein>
<organism evidence="10 11">
    <name type="scientific">[Myrmecia] bisecta</name>
    <dbReference type="NCBI Taxonomy" id="41462"/>
    <lineage>
        <taxon>Eukaryota</taxon>
        <taxon>Viridiplantae</taxon>
        <taxon>Chlorophyta</taxon>
        <taxon>core chlorophytes</taxon>
        <taxon>Trebouxiophyceae</taxon>
        <taxon>Trebouxiales</taxon>
        <taxon>Trebouxiaceae</taxon>
        <taxon>Myrmecia</taxon>
    </lineage>
</organism>
<dbReference type="SMART" id="SM00382">
    <property type="entry name" value="AAA"/>
    <property type="match status" value="1"/>
</dbReference>
<dbReference type="AlphaFoldDB" id="A0AAW1Q585"/>
<accession>A0AAW1Q585</accession>
<keyword evidence="2" id="KW-0813">Transport</keyword>
<dbReference type="InterPro" id="IPR017871">
    <property type="entry name" value="ABC_transporter-like_CS"/>
</dbReference>
<dbReference type="GO" id="GO:0016887">
    <property type="term" value="F:ATP hydrolysis activity"/>
    <property type="evidence" value="ECO:0007669"/>
    <property type="project" value="InterPro"/>
</dbReference>
<evidence type="ECO:0000256" key="2">
    <source>
        <dbReference type="ARBA" id="ARBA00022448"/>
    </source>
</evidence>
<dbReference type="InterPro" id="IPR003439">
    <property type="entry name" value="ABC_transporter-like_ATP-bd"/>
</dbReference>
<dbReference type="Pfam" id="PF00005">
    <property type="entry name" value="ABC_tran"/>
    <property type="match status" value="1"/>
</dbReference>
<feature type="transmembrane region" description="Helical" evidence="8">
    <location>
        <begin position="189"/>
        <end position="206"/>
    </location>
</feature>
<evidence type="ECO:0000313" key="10">
    <source>
        <dbReference type="EMBL" id="KAK9817026.1"/>
    </source>
</evidence>
<keyword evidence="4" id="KW-0547">Nucleotide-binding</keyword>
<keyword evidence="5" id="KW-0067">ATP-binding</keyword>
<evidence type="ECO:0000256" key="8">
    <source>
        <dbReference type="SAM" id="Phobius"/>
    </source>
</evidence>
<dbReference type="EMBL" id="JALJOR010000005">
    <property type="protein sequence ID" value="KAK9817026.1"/>
    <property type="molecule type" value="Genomic_DNA"/>
</dbReference>
<comment type="caution">
    <text evidence="10">The sequence shown here is derived from an EMBL/GenBank/DDBJ whole genome shotgun (WGS) entry which is preliminary data.</text>
</comment>
<dbReference type="GO" id="GO:0005524">
    <property type="term" value="F:ATP binding"/>
    <property type="evidence" value="ECO:0007669"/>
    <property type="project" value="UniProtKB-KW"/>
</dbReference>
<dbReference type="SUPFAM" id="SSF52540">
    <property type="entry name" value="P-loop containing nucleoside triphosphate hydrolases"/>
    <property type="match status" value="1"/>
</dbReference>
<dbReference type="PANTHER" id="PTHR48041:SF91">
    <property type="entry name" value="ABC TRANSPORTER G FAMILY MEMBER 28"/>
    <property type="match status" value="1"/>
</dbReference>
<keyword evidence="7 8" id="KW-0472">Membrane</keyword>
<evidence type="ECO:0000256" key="7">
    <source>
        <dbReference type="ARBA" id="ARBA00023136"/>
    </source>
</evidence>
<dbReference type="GO" id="GO:0140359">
    <property type="term" value="F:ABC-type transporter activity"/>
    <property type="evidence" value="ECO:0007669"/>
    <property type="project" value="InterPro"/>
</dbReference>
<evidence type="ECO:0000259" key="9">
    <source>
        <dbReference type="PROSITE" id="PS50893"/>
    </source>
</evidence>
<gene>
    <name evidence="10" type="ORF">WJX72_008524</name>
</gene>
<dbReference type="Pfam" id="PF01061">
    <property type="entry name" value="ABC2_membrane"/>
    <property type="match status" value="2"/>
</dbReference>
<evidence type="ECO:0000256" key="5">
    <source>
        <dbReference type="ARBA" id="ARBA00022840"/>
    </source>
</evidence>
<evidence type="ECO:0000313" key="11">
    <source>
        <dbReference type="Proteomes" id="UP001489004"/>
    </source>
</evidence>